<protein>
    <submittedName>
        <fullName evidence="3">N-acetyltransferase</fullName>
    </submittedName>
</protein>
<evidence type="ECO:0000313" key="4">
    <source>
        <dbReference type="Proteomes" id="UP001059859"/>
    </source>
</evidence>
<gene>
    <name evidence="3" type="ORF">N2K95_03995</name>
</gene>
<dbReference type="RefSeq" id="WP_260653027.1">
    <property type="nucleotide sequence ID" value="NZ_CP104275.1"/>
</dbReference>
<sequence>MNPPITLEATLAAPDAAPRLAVPKLPELPHNLGDLSTSDLQDLVASAAEDLAGVQDGATRERYLTVLAALEGRPNTSRGRERALKPQKVTPENTTTYNNHLHGRYELFVDGTLVAHLKYEMHGAELWALRVSVDPDYRRKKVHALLIEAVLADALRRRLPVLPFCPQTRAYLAGKPEYQRLIPREHWSRFAVRTPRRDRRRRAAPASGTRGQQARAETLR</sequence>
<evidence type="ECO:0000313" key="3">
    <source>
        <dbReference type="EMBL" id="UWX97856.1"/>
    </source>
</evidence>
<evidence type="ECO:0000259" key="2">
    <source>
        <dbReference type="PROSITE" id="PS51729"/>
    </source>
</evidence>
<dbReference type="Pfam" id="PF14542">
    <property type="entry name" value="Acetyltransf_CG"/>
    <property type="match status" value="1"/>
</dbReference>
<evidence type="ECO:0000256" key="1">
    <source>
        <dbReference type="SAM" id="MobiDB-lite"/>
    </source>
</evidence>
<organism evidence="3 4">
    <name type="scientific">Arthrobacter zhaoxinii</name>
    <dbReference type="NCBI Taxonomy" id="2964616"/>
    <lineage>
        <taxon>Bacteria</taxon>
        <taxon>Bacillati</taxon>
        <taxon>Actinomycetota</taxon>
        <taxon>Actinomycetes</taxon>
        <taxon>Micrococcales</taxon>
        <taxon>Micrococcaceae</taxon>
        <taxon>Arthrobacter</taxon>
    </lineage>
</organism>
<dbReference type="InterPro" id="IPR031165">
    <property type="entry name" value="GNAT_YJDJ"/>
</dbReference>
<dbReference type="PROSITE" id="PS51729">
    <property type="entry name" value="GNAT_YJDJ"/>
    <property type="match status" value="1"/>
</dbReference>
<dbReference type="EMBL" id="CP104275">
    <property type="protein sequence ID" value="UWX97856.1"/>
    <property type="molecule type" value="Genomic_DNA"/>
</dbReference>
<feature type="compositionally biased region" description="Basic residues" evidence="1">
    <location>
        <begin position="194"/>
        <end position="203"/>
    </location>
</feature>
<feature type="region of interest" description="Disordered" evidence="1">
    <location>
        <begin position="193"/>
        <end position="220"/>
    </location>
</feature>
<dbReference type="Gene3D" id="3.40.630.30">
    <property type="match status" value="1"/>
</dbReference>
<proteinExistence type="predicted"/>
<reference evidence="3" key="1">
    <citation type="submission" date="2022-09" db="EMBL/GenBank/DDBJ databases">
        <title>Novel species in genus Arthrobacter.</title>
        <authorList>
            <person name="Liu Y."/>
        </authorList>
    </citation>
    <scope>NUCLEOTIDE SEQUENCE</scope>
    <source>
        <strain evidence="3">Zg-Y815</strain>
    </source>
</reference>
<dbReference type="InterPro" id="IPR016181">
    <property type="entry name" value="Acyl_CoA_acyltransferase"/>
</dbReference>
<name>A0ABY5YRV4_9MICC</name>
<dbReference type="Proteomes" id="UP001059859">
    <property type="component" value="Chromosome"/>
</dbReference>
<feature type="region of interest" description="Disordered" evidence="1">
    <location>
        <begin position="74"/>
        <end position="96"/>
    </location>
</feature>
<feature type="domain" description="N-acetyltransferase" evidence="2">
    <location>
        <begin position="97"/>
        <end position="183"/>
    </location>
</feature>
<accession>A0ABY5YRV4</accession>
<dbReference type="SUPFAM" id="SSF55729">
    <property type="entry name" value="Acyl-CoA N-acyltransferases (Nat)"/>
    <property type="match status" value="1"/>
</dbReference>
<keyword evidence="4" id="KW-1185">Reference proteome</keyword>